<keyword evidence="4" id="KW-1185">Reference proteome</keyword>
<name>K0R8E9_THAOC</name>
<dbReference type="SMART" id="SM00315">
    <property type="entry name" value="RGS"/>
    <property type="match status" value="1"/>
</dbReference>
<organism evidence="3 4">
    <name type="scientific">Thalassiosira oceanica</name>
    <name type="common">Marine diatom</name>
    <dbReference type="NCBI Taxonomy" id="159749"/>
    <lineage>
        <taxon>Eukaryota</taxon>
        <taxon>Sar</taxon>
        <taxon>Stramenopiles</taxon>
        <taxon>Ochrophyta</taxon>
        <taxon>Bacillariophyta</taxon>
        <taxon>Coscinodiscophyceae</taxon>
        <taxon>Thalassiosirophycidae</taxon>
        <taxon>Thalassiosirales</taxon>
        <taxon>Thalassiosiraceae</taxon>
        <taxon>Thalassiosira</taxon>
    </lineage>
</organism>
<dbReference type="PANTHER" id="PTHR10845">
    <property type="entry name" value="REGULATOR OF G PROTEIN SIGNALING"/>
    <property type="match status" value="1"/>
</dbReference>
<feature type="domain" description="Cyclic nucleotide-binding" evidence="1">
    <location>
        <begin position="1"/>
        <end position="43"/>
    </location>
</feature>
<dbReference type="EMBL" id="AGNL01044460">
    <property type="protein sequence ID" value="EJK49758.1"/>
    <property type="molecule type" value="Genomic_DNA"/>
</dbReference>
<dbReference type="PANTHER" id="PTHR10845:SF192">
    <property type="entry name" value="DOUBLE HIT, ISOFORM B"/>
    <property type="match status" value="1"/>
</dbReference>
<evidence type="ECO:0008006" key="5">
    <source>
        <dbReference type="Google" id="ProtNLM"/>
    </source>
</evidence>
<proteinExistence type="predicted"/>
<evidence type="ECO:0000259" key="2">
    <source>
        <dbReference type="PROSITE" id="PS50132"/>
    </source>
</evidence>
<dbReference type="Proteomes" id="UP000266841">
    <property type="component" value="Unassembled WGS sequence"/>
</dbReference>
<comment type="caution">
    <text evidence="3">The sequence shown here is derived from an EMBL/GenBank/DDBJ whole genome shotgun (WGS) entry which is preliminary data.</text>
</comment>
<feature type="domain" description="RGS" evidence="2">
    <location>
        <begin position="47"/>
        <end position="166"/>
    </location>
</feature>
<reference evidence="3 4" key="1">
    <citation type="journal article" date="2012" name="Genome Biol.">
        <title>Genome and low-iron response of an oceanic diatom adapted to chronic iron limitation.</title>
        <authorList>
            <person name="Lommer M."/>
            <person name="Specht M."/>
            <person name="Roy A.S."/>
            <person name="Kraemer L."/>
            <person name="Andreson R."/>
            <person name="Gutowska M.A."/>
            <person name="Wolf J."/>
            <person name="Bergner S.V."/>
            <person name="Schilhabel M.B."/>
            <person name="Klostermeier U.C."/>
            <person name="Beiko R.G."/>
            <person name="Rosenstiel P."/>
            <person name="Hippler M."/>
            <person name="Laroche J."/>
        </authorList>
    </citation>
    <scope>NUCLEOTIDE SEQUENCE [LARGE SCALE GENOMIC DNA]</scope>
    <source>
        <strain evidence="3 4">CCMP1005</strain>
    </source>
</reference>
<evidence type="ECO:0000313" key="3">
    <source>
        <dbReference type="EMBL" id="EJK49758.1"/>
    </source>
</evidence>
<dbReference type="OrthoDB" id="203965at2759"/>
<dbReference type="Pfam" id="PF00615">
    <property type="entry name" value="RGS"/>
    <property type="match status" value="1"/>
</dbReference>
<dbReference type="InterPro" id="IPR000595">
    <property type="entry name" value="cNMP-bd_dom"/>
</dbReference>
<dbReference type="eggNOG" id="KOG3589">
    <property type="taxonomic scope" value="Eukaryota"/>
</dbReference>
<evidence type="ECO:0000313" key="4">
    <source>
        <dbReference type="Proteomes" id="UP000266841"/>
    </source>
</evidence>
<evidence type="ECO:0000259" key="1">
    <source>
        <dbReference type="PROSITE" id="PS50042"/>
    </source>
</evidence>
<protein>
    <recommendedName>
        <fullName evidence="5">RGS domain-containing protein</fullName>
    </recommendedName>
</protein>
<dbReference type="InterPro" id="IPR036305">
    <property type="entry name" value="RGS_sf"/>
</dbReference>
<accession>K0R8E9</accession>
<dbReference type="AlphaFoldDB" id="K0R8E9"/>
<dbReference type="Gene3D" id="1.10.167.10">
    <property type="entry name" value="Regulator of G-protein Signalling 4, domain 2"/>
    <property type="match status" value="1"/>
</dbReference>
<dbReference type="CDD" id="cd07440">
    <property type="entry name" value="RGS"/>
    <property type="match status" value="1"/>
</dbReference>
<dbReference type="PROSITE" id="PS50132">
    <property type="entry name" value="RGS"/>
    <property type="match status" value="1"/>
</dbReference>
<dbReference type="PROSITE" id="PS50042">
    <property type="entry name" value="CNMP_BINDING_3"/>
    <property type="match status" value="1"/>
</dbReference>
<sequence>MRTATVTTVDRSLLLSVDKESFRTIFGNAEGPLQAEFELRLLRESACLQHVLNHPLGMTSFRDFLLDEHAEENLDFVTAIISFQLDNANGSHIQTKAQVIFDKYVSEASQSQVNLPAKMVDEIKHVLGTKSAHLGLFLDARREIMQMMEQDNFSRYKQSRYFKAFKERLGIL</sequence>
<gene>
    <name evidence="3" type="ORF">THAOC_31327</name>
</gene>
<dbReference type="InterPro" id="IPR016137">
    <property type="entry name" value="RGS"/>
</dbReference>
<dbReference type="InterPro" id="IPR044926">
    <property type="entry name" value="RGS_subdomain_2"/>
</dbReference>
<dbReference type="SUPFAM" id="SSF48097">
    <property type="entry name" value="Regulator of G-protein signaling, RGS"/>
    <property type="match status" value="1"/>
</dbReference>
<dbReference type="SMR" id="K0R8E9"/>
<dbReference type="PRINTS" id="PR01301">
    <property type="entry name" value="RGSPROTEIN"/>
</dbReference>